<comment type="caution">
    <text evidence="2">The sequence shown here is derived from an EMBL/GenBank/DDBJ whole genome shotgun (WGS) entry which is preliminary data.</text>
</comment>
<dbReference type="AlphaFoldDB" id="A0ABD5ZJ90"/>
<reference evidence="2 3" key="1">
    <citation type="journal article" date="2019" name="Int. J. Syst. Evol. Microbiol.">
        <title>The Global Catalogue of Microorganisms (GCM) 10K type strain sequencing project: providing services to taxonomists for standard genome sequencing and annotation.</title>
        <authorList>
            <consortium name="The Broad Institute Genomics Platform"/>
            <consortium name="The Broad Institute Genome Sequencing Center for Infectious Disease"/>
            <person name="Wu L."/>
            <person name="Ma J."/>
        </authorList>
    </citation>
    <scope>NUCLEOTIDE SEQUENCE [LARGE SCALE GENOMIC DNA]</scope>
    <source>
        <strain evidence="2 3">DSM 29988</strain>
    </source>
</reference>
<dbReference type="RefSeq" id="WP_390225210.1">
    <property type="nucleotide sequence ID" value="NZ_JBHTAA010000005.1"/>
</dbReference>
<accession>A0ABD5ZJ90</accession>
<dbReference type="EMBL" id="JBHTAA010000005">
    <property type="protein sequence ID" value="MFC7205015.1"/>
    <property type="molecule type" value="Genomic_DNA"/>
</dbReference>
<evidence type="ECO:0000313" key="3">
    <source>
        <dbReference type="Proteomes" id="UP001596481"/>
    </source>
</evidence>
<protein>
    <submittedName>
        <fullName evidence="2">Uncharacterized protein</fullName>
    </submittedName>
</protein>
<evidence type="ECO:0000256" key="1">
    <source>
        <dbReference type="SAM" id="Phobius"/>
    </source>
</evidence>
<name>A0ABD5ZJ90_9EURY</name>
<feature type="transmembrane region" description="Helical" evidence="1">
    <location>
        <begin position="34"/>
        <end position="53"/>
    </location>
</feature>
<keyword evidence="1" id="KW-0472">Membrane</keyword>
<proteinExistence type="predicted"/>
<evidence type="ECO:0000313" key="2">
    <source>
        <dbReference type="EMBL" id="MFC7205015.1"/>
    </source>
</evidence>
<keyword evidence="1" id="KW-0812">Transmembrane</keyword>
<keyword evidence="3" id="KW-1185">Reference proteome</keyword>
<organism evidence="2 3">
    <name type="scientific">Haloferax namakaokahaiae</name>
    <dbReference type="NCBI Taxonomy" id="1748331"/>
    <lineage>
        <taxon>Archaea</taxon>
        <taxon>Methanobacteriati</taxon>
        <taxon>Methanobacteriota</taxon>
        <taxon>Stenosarchaea group</taxon>
        <taxon>Halobacteria</taxon>
        <taxon>Halobacteriales</taxon>
        <taxon>Haloferacaceae</taxon>
        <taxon>Haloferax</taxon>
    </lineage>
</organism>
<dbReference type="Proteomes" id="UP001596481">
    <property type="component" value="Unassembled WGS sequence"/>
</dbReference>
<keyword evidence="1" id="KW-1133">Transmembrane helix</keyword>
<gene>
    <name evidence="2" type="ORF">ACFQJC_15970</name>
</gene>
<sequence length="63" mass="6674">MPSTHHVLVSFVLALVVAFPPAFVLSPDPTGATPFIAGIVAAGLFSPLWYFYLKQTVSDSAPL</sequence>